<dbReference type="InterPro" id="IPR013087">
    <property type="entry name" value="Znf_C2H2_type"/>
</dbReference>
<reference evidence="3 4" key="1">
    <citation type="submission" date="2014-03" db="EMBL/GenBank/DDBJ databases">
        <title>Draft genome of the hookworm Oesophagostomum dentatum.</title>
        <authorList>
            <person name="Mitreva M."/>
        </authorList>
    </citation>
    <scope>NUCLEOTIDE SEQUENCE [LARGE SCALE GENOMIC DNA]</scope>
    <source>
        <strain evidence="3 4">OD-Hann</strain>
    </source>
</reference>
<keyword evidence="1" id="KW-0862">Zinc</keyword>
<gene>
    <name evidence="3" type="ORF">OESDEN_10569</name>
</gene>
<dbReference type="SUPFAM" id="SSF57667">
    <property type="entry name" value="beta-beta-alpha zinc fingers"/>
    <property type="match status" value="1"/>
</dbReference>
<proteinExistence type="predicted"/>
<keyword evidence="1" id="KW-0863">Zinc-finger</keyword>
<keyword evidence="1" id="KW-0479">Metal-binding</keyword>
<dbReference type="PROSITE" id="PS50157">
    <property type="entry name" value="ZINC_FINGER_C2H2_2"/>
    <property type="match status" value="2"/>
</dbReference>
<dbReference type="InterPro" id="IPR036236">
    <property type="entry name" value="Znf_C2H2_sf"/>
</dbReference>
<protein>
    <submittedName>
        <fullName evidence="3">Zinc finger, C2H2 type</fullName>
    </submittedName>
</protein>
<evidence type="ECO:0000313" key="4">
    <source>
        <dbReference type="Proteomes" id="UP000053660"/>
    </source>
</evidence>
<accession>A0A0B1T1G0</accession>
<keyword evidence="4" id="KW-1185">Reference proteome</keyword>
<dbReference type="Proteomes" id="UP000053660">
    <property type="component" value="Unassembled WGS sequence"/>
</dbReference>
<organism evidence="3 4">
    <name type="scientific">Oesophagostomum dentatum</name>
    <name type="common">Nodular worm</name>
    <dbReference type="NCBI Taxonomy" id="61180"/>
    <lineage>
        <taxon>Eukaryota</taxon>
        <taxon>Metazoa</taxon>
        <taxon>Ecdysozoa</taxon>
        <taxon>Nematoda</taxon>
        <taxon>Chromadorea</taxon>
        <taxon>Rhabditida</taxon>
        <taxon>Rhabditina</taxon>
        <taxon>Rhabditomorpha</taxon>
        <taxon>Strongyloidea</taxon>
        <taxon>Strongylidae</taxon>
        <taxon>Oesophagostomum</taxon>
    </lineage>
</organism>
<dbReference type="PROSITE" id="PS00028">
    <property type="entry name" value="ZINC_FINGER_C2H2_1"/>
    <property type="match status" value="1"/>
</dbReference>
<dbReference type="AlphaFoldDB" id="A0A0B1T1G0"/>
<sequence>MRITSQCPVCNKSPMQLNHLYEHLRLRHKFTKEMVDKEKLKIKEANRRGRKRLECSSCEKIFYSRSGLRAHVEMHHGPRSGLVGTRSGSKSRNQFVSKSAIQSLIARRQLLNHARCYCPKVPSCSIDRVYETKPNDVSEVKVEGDEVSL</sequence>
<dbReference type="SMART" id="SM00355">
    <property type="entry name" value="ZnF_C2H2"/>
    <property type="match status" value="2"/>
</dbReference>
<dbReference type="EMBL" id="KN554003">
    <property type="protein sequence ID" value="KHJ89602.1"/>
    <property type="molecule type" value="Genomic_DNA"/>
</dbReference>
<evidence type="ECO:0000256" key="1">
    <source>
        <dbReference type="PROSITE-ProRule" id="PRU00042"/>
    </source>
</evidence>
<dbReference type="GO" id="GO:0008270">
    <property type="term" value="F:zinc ion binding"/>
    <property type="evidence" value="ECO:0007669"/>
    <property type="project" value="UniProtKB-KW"/>
</dbReference>
<name>A0A0B1T1G0_OESDE</name>
<dbReference type="Gene3D" id="3.30.160.60">
    <property type="entry name" value="Classic Zinc Finger"/>
    <property type="match status" value="1"/>
</dbReference>
<evidence type="ECO:0000259" key="2">
    <source>
        <dbReference type="PROSITE" id="PS50157"/>
    </source>
</evidence>
<feature type="domain" description="C2H2-type" evidence="2">
    <location>
        <begin position="5"/>
        <end position="33"/>
    </location>
</feature>
<feature type="domain" description="C2H2-type" evidence="2">
    <location>
        <begin position="53"/>
        <end position="80"/>
    </location>
</feature>
<evidence type="ECO:0000313" key="3">
    <source>
        <dbReference type="EMBL" id="KHJ89602.1"/>
    </source>
</evidence>